<feature type="compositionally biased region" description="Polar residues" evidence="1">
    <location>
        <begin position="482"/>
        <end position="496"/>
    </location>
</feature>
<dbReference type="EMBL" id="OU466859">
    <property type="protein sequence ID" value="CAH2054933.1"/>
    <property type="molecule type" value="Genomic_DNA"/>
</dbReference>
<feature type="region of interest" description="Disordered" evidence="1">
    <location>
        <begin position="470"/>
        <end position="496"/>
    </location>
</feature>
<dbReference type="AlphaFoldDB" id="A0AAU9RYX8"/>
<gene>
    <name evidence="3" type="ORF">TAV2_LOCUS8865</name>
</gene>
<accession>A0AAU9RYX8</accession>
<dbReference type="InterPro" id="IPR057939">
    <property type="entry name" value="TRF2_HOY1_PH"/>
</dbReference>
<keyword evidence="4" id="KW-1185">Reference proteome</keyword>
<name>A0AAU9RYX8_THLAR</name>
<reference evidence="3 4" key="1">
    <citation type="submission" date="2022-03" db="EMBL/GenBank/DDBJ databases">
        <authorList>
            <person name="Nunn A."/>
            <person name="Chopra R."/>
            <person name="Nunn A."/>
            <person name="Contreras Garrido A."/>
        </authorList>
    </citation>
    <scope>NUCLEOTIDE SEQUENCE [LARGE SCALE GENOMIC DNA]</scope>
</reference>
<evidence type="ECO:0000256" key="1">
    <source>
        <dbReference type="SAM" id="MobiDB-lite"/>
    </source>
</evidence>
<organism evidence="3 4">
    <name type="scientific">Thlaspi arvense</name>
    <name type="common">Field penny-cress</name>
    <dbReference type="NCBI Taxonomy" id="13288"/>
    <lineage>
        <taxon>Eukaryota</taxon>
        <taxon>Viridiplantae</taxon>
        <taxon>Streptophyta</taxon>
        <taxon>Embryophyta</taxon>
        <taxon>Tracheophyta</taxon>
        <taxon>Spermatophyta</taxon>
        <taxon>Magnoliopsida</taxon>
        <taxon>eudicotyledons</taxon>
        <taxon>Gunneridae</taxon>
        <taxon>Pentapetalae</taxon>
        <taxon>rosids</taxon>
        <taxon>malvids</taxon>
        <taxon>Brassicales</taxon>
        <taxon>Brassicaceae</taxon>
        <taxon>Thlaspideae</taxon>
        <taxon>Thlaspi</taxon>
    </lineage>
</organism>
<dbReference type="PANTHER" id="PTHR33494">
    <property type="entry name" value="OS02G0793800 PROTEIN"/>
    <property type="match status" value="1"/>
</dbReference>
<dbReference type="Proteomes" id="UP000836841">
    <property type="component" value="Chromosome 3"/>
</dbReference>
<feature type="domain" description="TRF2/HOY1 PH-like" evidence="2">
    <location>
        <begin position="69"/>
        <end position="198"/>
    </location>
</feature>
<evidence type="ECO:0000313" key="3">
    <source>
        <dbReference type="EMBL" id="CAH2054933.1"/>
    </source>
</evidence>
<dbReference type="Pfam" id="PF24818">
    <property type="entry name" value="PH_TRF2_HOY1"/>
    <property type="match status" value="1"/>
</dbReference>
<evidence type="ECO:0000313" key="4">
    <source>
        <dbReference type="Proteomes" id="UP000836841"/>
    </source>
</evidence>
<evidence type="ECO:0000259" key="2">
    <source>
        <dbReference type="Pfam" id="PF24818"/>
    </source>
</evidence>
<protein>
    <recommendedName>
        <fullName evidence="2">TRF2/HOY1 PH-like domain-containing protein</fullName>
    </recommendedName>
</protein>
<proteinExistence type="predicted"/>
<sequence>MKRSREDEVPFQLNLPLTKTPEFLKKIADIIKQDYPCPNQPKMPDFTENTKALTPPETPKTLEKPKAMNFPISKITIGEWTSVMIFPDDLKAKFYFAKKKLMWEVLDSVETETHVAKLKRKIEILWTDVLSFRATFHSHDETGTLEVELGKRPTFFMETNPQAGKHTQWKQMDQDFTQDQSASRCRRHTLHFAPGVLQKNLEKLVSGDSFWSNLAKVTFPTLPQSIYFDIGYGNSNNNNSNSSSPYGHGQTLSFNANNGLLHHHPQGFGHVQLGEVNFDMATQFCANNGRHMNSFVQDNRQNKAMNQLPETQVIQSSSQLISTGRYFGGSQFNNPMIQEERQMRNTGELRGSQAYAQPVPERPTNSMIYPTGPYPEGVLAQAGETTNTGELRGSQAYAQPLPERPINSMIYPTGPYPEGVLAQAGETTNTGELRGSQAYSQPSLETTSNSTIYPLGQYIKDLLADAGETPNMEHTHLDQDGDFQTSNNNDSMPPDF</sequence>
<dbReference type="PANTHER" id="PTHR33494:SF5">
    <property type="entry name" value="F10A16.6 PROTEIN"/>
    <property type="match status" value="1"/>
</dbReference>